<gene>
    <name evidence="1" type="ORF">AQUCO_05200049v1</name>
</gene>
<keyword evidence="2" id="KW-1185">Reference proteome</keyword>
<reference evidence="1 2" key="1">
    <citation type="submission" date="2017-09" db="EMBL/GenBank/DDBJ databases">
        <title>WGS assembly of Aquilegia coerulea Goldsmith.</title>
        <authorList>
            <person name="Hodges S."/>
            <person name="Kramer E."/>
            <person name="Nordborg M."/>
            <person name="Tomkins J."/>
            <person name="Borevitz J."/>
            <person name="Derieg N."/>
            <person name="Yan J."/>
            <person name="Mihaltcheva S."/>
            <person name="Hayes R.D."/>
            <person name="Rokhsar D."/>
        </authorList>
    </citation>
    <scope>NUCLEOTIDE SEQUENCE [LARGE SCALE GENOMIC DNA]</scope>
    <source>
        <strain evidence="2">cv. Goldsmith</strain>
    </source>
</reference>
<name>A0A2G5CIS2_AQUCA</name>
<evidence type="ECO:0000313" key="1">
    <source>
        <dbReference type="EMBL" id="PIA31183.1"/>
    </source>
</evidence>
<dbReference type="InParanoid" id="A0A2G5CIS2"/>
<sequence>MKPEEHEKDNPHIAQRKKRKCPLLMSGCRICLTGSLGHNTVYLVLHHSWDLLFPSSILGSNSFHFLSSQTIFQGMKGIFFVVRKSLFEALDGASACSFLASSMVRM</sequence>
<dbReference type="AlphaFoldDB" id="A0A2G5CIS2"/>
<accession>A0A2G5CIS2</accession>
<protein>
    <submittedName>
        <fullName evidence="1">Uncharacterized protein</fullName>
    </submittedName>
</protein>
<dbReference type="EMBL" id="KZ305069">
    <property type="protein sequence ID" value="PIA31183.1"/>
    <property type="molecule type" value="Genomic_DNA"/>
</dbReference>
<organism evidence="1 2">
    <name type="scientific">Aquilegia coerulea</name>
    <name type="common">Rocky mountain columbine</name>
    <dbReference type="NCBI Taxonomy" id="218851"/>
    <lineage>
        <taxon>Eukaryota</taxon>
        <taxon>Viridiplantae</taxon>
        <taxon>Streptophyta</taxon>
        <taxon>Embryophyta</taxon>
        <taxon>Tracheophyta</taxon>
        <taxon>Spermatophyta</taxon>
        <taxon>Magnoliopsida</taxon>
        <taxon>Ranunculales</taxon>
        <taxon>Ranunculaceae</taxon>
        <taxon>Thalictroideae</taxon>
        <taxon>Aquilegia</taxon>
    </lineage>
</organism>
<dbReference type="Proteomes" id="UP000230069">
    <property type="component" value="Unassembled WGS sequence"/>
</dbReference>
<proteinExistence type="predicted"/>
<evidence type="ECO:0000313" key="2">
    <source>
        <dbReference type="Proteomes" id="UP000230069"/>
    </source>
</evidence>